<dbReference type="PANTHER" id="PTHR43163">
    <property type="entry name" value="DIPEPTIDE TRANSPORT SYSTEM PERMEASE PROTEIN DPPB-RELATED"/>
    <property type="match status" value="1"/>
</dbReference>
<evidence type="ECO:0000313" key="10">
    <source>
        <dbReference type="Proteomes" id="UP000723714"/>
    </source>
</evidence>
<evidence type="ECO:0000256" key="2">
    <source>
        <dbReference type="ARBA" id="ARBA00022448"/>
    </source>
</evidence>
<evidence type="ECO:0000313" key="9">
    <source>
        <dbReference type="EMBL" id="MBU3877599.1"/>
    </source>
</evidence>
<organism evidence="9 10">
    <name type="scientific">Faecalicatena faecalis</name>
    <dbReference type="NCBI Taxonomy" id="2726362"/>
    <lineage>
        <taxon>Bacteria</taxon>
        <taxon>Bacillati</taxon>
        <taxon>Bacillota</taxon>
        <taxon>Clostridia</taxon>
        <taxon>Lachnospirales</taxon>
        <taxon>Lachnospiraceae</taxon>
        <taxon>Faecalicatena</taxon>
    </lineage>
</organism>
<dbReference type="Pfam" id="PF00528">
    <property type="entry name" value="BPD_transp_1"/>
    <property type="match status" value="1"/>
</dbReference>
<comment type="caution">
    <text evidence="9">The sequence shown here is derived from an EMBL/GenBank/DDBJ whole genome shotgun (WGS) entry which is preliminary data.</text>
</comment>
<keyword evidence="4 7" id="KW-0812">Transmembrane</keyword>
<dbReference type="CDD" id="cd06261">
    <property type="entry name" value="TM_PBP2"/>
    <property type="match status" value="1"/>
</dbReference>
<keyword evidence="3" id="KW-1003">Cell membrane</keyword>
<reference evidence="9 10" key="1">
    <citation type="submission" date="2021-06" db="EMBL/GenBank/DDBJ databases">
        <title>Faecalicatena sp. nov. isolated from porcine feces.</title>
        <authorList>
            <person name="Oh B.S."/>
            <person name="Lee J.H."/>
        </authorList>
    </citation>
    <scope>NUCLEOTIDE SEQUENCE [LARGE SCALE GENOMIC DNA]</scope>
    <source>
        <strain evidence="9 10">AGMB00832</strain>
    </source>
</reference>
<dbReference type="Proteomes" id="UP000723714">
    <property type="component" value="Unassembled WGS sequence"/>
</dbReference>
<name>A0ABS6D7M4_9FIRM</name>
<sequence length="306" mass="33657">MLKKILRRVALTLIVLFGVTIIAFVLVRLSPGDPAVQMLPATATEEQILNMRERMGLNEPYIIQYFMYLGNLLKGDLGFSFHFNMDCGALILARLINTAKITIIGVLIALIISIPLGMIAGIKRGTAVDTAATAFALCGQAMSPVWLCLLMILIFSVGLKWLPTQGVGTWKHMVMPSLCVGFSFCSLVTRMLRSSMIDVLQEEYITATRARGISKFVVYVKYAFKNAILPIVTISGAQLGLLLAGSMVIEQIFNWPGLGQLTVTAISSRDFQLVQSILVVVAIIMVLCNLLVDILYTFIDKRVSFN</sequence>
<keyword evidence="5 7" id="KW-1133">Transmembrane helix</keyword>
<dbReference type="EMBL" id="JABACJ020000020">
    <property type="protein sequence ID" value="MBU3877599.1"/>
    <property type="molecule type" value="Genomic_DNA"/>
</dbReference>
<keyword evidence="6 7" id="KW-0472">Membrane</keyword>
<dbReference type="InterPro" id="IPR045621">
    <property type="entry name" value="BPD_transp_1_N"/>
</dbReference>
<accession>A0ABS6D7M4</accession>
<dbReference type="InterPro" id="IPR000515">
    <property type="entry name" value="MetI-like"/>
</dbReference>
<gene>
    <name evidence="9" type="ORF">HGO97_017490</name>
</gene>
<feature type="transmembrane region" description="Helical" evidence="7">
    <location>
        <begin position="273"/>
        <end position="299"/>
    </location>
</feature>
<feature type="transmembrane region" description="Helical" evidence="7">
    <location>
        <begin position="228"/>
        <end position="253"/>
    </location>
</feature>
<feature type="domain" description="ABC transmembrane type-1" evidence="8">
    <location>
        <begin position="95"/>
        <end position="296"/>
    </location>
</feature>
<keyword evidence="10" id="KW-1185">Reference proteome</keyword>
<evidence type="ECO:0000256" key="5">
    <source>
        <dbReference type="ARBA" id="ARBA00022989"/>
    </source>
</evidence>
<keyword evidence="2 7" id="KW-0813">Transport</keyword>
<feature type="transmembrane region" description="Helical" evidence="7">
    <location>
        <begin position="9"/>
        <end position="29"/>
    </location>
</feature>
<evidence type="ECO:0000256" key="6">
    <source>
        <dbReference type="ARBA" id="ARBA00023136"/>
    </source>
</evidence>
<comment type="subcellular location">
    <subcellularLocation>
        <location evidence="1 7">Cell membrane</location>
        <topology evidence="1 7">Multi-pass membrane protein</topology>
    </subcellularLocation>
</comment>
<dbReference type="PANTHER" id="PTHR43163:SF6">
    <property type="entry name" value="DIPEPTIDE TRANSPORT SYSTEM PERMEASE PROTEIN DPPB-RELATED"/>
    <property type="match status" value="1"/>
</dbReference>
<dbReference type="PROSITE" id="PS50928">
    <property type="entry name" value="ABC_TM1"/>
    <property type="match status" value="1"/>
</dbReference>
<dbReference type="RefSeq" id="WP_216244223.1">
    <property type="nucleotide sequence ID" value="NZ_JABACJ020000020.1"/>
</dbReference>
<dbReference type="Pfam" id="PF19300">
    <property type="entry name" value="BPD_transp_1_N"/>
    <property type="match status" value="1"/>
</dbReference>
<evidence type="ECO:0000256" key="4">
    <source>
        <dbReference type="ARBA" id="ARBA00022692"/>
    </source>
</evidence>
<evidence type="ECO:0000256" key="1">
    <source>
        <dbReference type="ARBA" id="ARBA00004651"/>
    </source>
</evidence>
<protein>
    <submittedName>
        <fullName evidence="9">ABC transporter permease</fullName>
    </submittedName>
</protein>
<evidence type="ECO:0000259" key="8">
    <source>
        <dbReference type="PROSITE" id="PS50928"/>
    </source>
</evidence>
<proteinExistence type="inferred from homology"/>
<feature type="transmembrane region" description="Helical" evidence="7">
    <location>
        <begin position="101"/>
        <end position="122"/>
    </location>
</feature>
<evidence type="ECO:0000256" key="7">
    <source>
        <dbReference type="RuleBase" id="RU363032"/>
    </source>
</evidence>
<feature type="transmembrane region" description="Helical" evidence="7">
    <location>
        <begin position="134"/>
        <end position="161"/>
    </location>
</feature>
<evidence type="ECO:0000256" key="3">
    <source>
        <dbReference type="ARBA" id="ARBA00022475"/>
    </source>
</evidence>
<comment type="similarity">
    <text evidence="7">Belongs to the binding-protein-dependent transport system permease family.</text>
</comment>